<sequence>MGGQSQARTAKLRETHRPEASGRARGALGETRPALAPQAGGRRGCGGGRTGRVCTRGSPSDPTQGAPGPDPGTAEADALAPAQSETPSQDENPRRRRSPPRSRSGAARGVPGHTHWVARASPPRQPASGGRSPSSGSWARGSAHLAVRVPERPAAASPRLTPAWFPAPGSPECRRMDGRRRRPAAPRSPCTGSRCARILRARGELWLRVCDPRAGSALPQSLLPPASRPPAVIWSRSCRPLAAAAGRAAPSAPAIPWVNNRMVPGSRGKRHHPVGGSTV</sequence>
<comment type="caution">
    <text evidence="2">The sequence shown here is derived from an EMBL/GenBank/DDBJ whole genome shotgun (WGS) entry which is preliminary data.</text>
</comment>
<reference evidence="2 3" key="1">
    <citation type="submission" date="2023-05" db="EMBL/GenBank/DDBJ databases">
        <title>B98-5 Cell Line De Novo Hybrid Assembly: An Optical Mapping Approach.</title>
        <authorList>
            <person name="Kananen K."/>
            <person name="Auerbach J.A."/>
            <person name="Kautto E."/>
            <person name="Blachly J.S."/>
        </authorList>
    </citation>
    <scope>NUCLEOTIDE SEQUENCE [LARGE SCALE GENOMIC DNA]</scope>
    <source>
        <strain evidence="2">B95-8</strain>
        <tissue evidence="2">Cell line</tissue>
    </source>
</reference>
<keyword evidence="3" id="KW-1185">Reference proteome</keyword>
<protein>
    <submittedName>
        <fullName evidence="2">Uncharacterized protein</fullName>
    </submittedName>
</protein>
<dbReference type="EMBL" id="JASSZA010000008">
    <property type="protein sequence ID" value="KAK2103266.1"/>
    <property type="molecule type" value="Genomic_DNA"/>
</dbReference>
<feature type="compositionally biased region" description="Basic and acidic residues" evidence="1">
    <location>
        <begin position="11"/>
        <end position="22"/>
    </location>
</feature>
<name>A0ABQ9V2A5_SAGOE</name>
<organism evidence="2 3">
    <name type="scientific">Saguinus oedipus</name>
    <name type="common">Cotton-top tamarin</name>
    <name type="synonym">Oedipomidas oedipus</name>
    <dbReference type="NCBI Taxonomy" id="9490"/>
    <lineage>
        <taxon>Eukaryota</taxon>
        <taxon>Metazoa</taxon>
        <taxon>Chordata</taxon>
        <taxon>Craniata</taxon>
        <taxon>Vertebrata</taxon>
        <taxon>Euteleostomi</taxon>
        <taxon>Mammalia</taxon>
        <taxon>Eutheria</taxon>
        <taxon>Euarchontoglires</taxon>
        <taxon>Primates</taxon>
        <taxon>Haplorrhini</taxon>
        <taxon>Platyrrhini</taxon>
        <taxon>Cebidae</taxon>
        <taxon>Callitrichinae</taxon>
        <taxon>Saguinus</taxon>
    </lineage>
</organism>
<feature type="region of interest" description="Disordered" evidence="1">
    <location>
        <begin position="1"/>
        <end position="143"/>
    </location>
</feature>
<evidence type="ECO:0000313" key="3">
    <source>
        <dbReference type="Proteomes" id="UP001266305"/>
    </source>
</evidence>
<dbReference type="Proteomes" id="UP001266305">
    <property type="component" value="Unassembled WGS sequence"/>
</dbReference>
<evidence type="ECO:0000256" key="1">
    <source>
        <dbReference type="SAM" id="MobiDB-lite"/>
    </source>
</evidence>
<evidence type="ECO:0000313" key="2">
    <source>
        <dbReference type="EMBL" id="KAK2103266.1"/>
    </source>
</evidence>
<proteinExistence type="predicted"/>
<feature type="compositionally biased region" description="Gly residues" evidence="1">
    <location>
        <begin position="41"/>
        <end position="50"/>
    </location>
</feature>
<accession>A0ABQ9V2A5</accession>
<gene>
    <name evidence="2" type="ORF">P7K49_017122</name>
</gene>
<feature type="compositionally biased region" description="Low complexity" evidence="1">
    <location>
        <begin position="126"/>
        <end position="143"/>
    </location>
</feature>